<dbReference type="AlphaFoldDB" id="A0A0F9P7C7"/>
<feature type="transmembrane region" description="Helical" evidence="1">
    <location>
        <begin position="20"/>
        <end position="52"/>
    </location>
</feature>
<evidence type="ECO:0000313" key="2">
    <source>
        <dbReference type="EMBL" id="KKM89317.1"/>
    </source>
</evidence>
<reference evidence="2" key="1">
    <citation type="journal article" date="2015" name="Nature">
        <title>Complex archaea that bridge the gap between prokaryotes and eukaryotes.</title>
        <authorList>
            <person name="Spang A."/>
            <person name="Saw J.H."/>
            <person name="Jorgensen S.L."/>
            <person name="Zaremba-Niedzwiedzka K."/>
            <person name="Martijn J."/>
            <person name="Lind A.E."/>
            <person name="van Eijk R."/>
            <person name="Schleper C."/>
            <person name="Guy L."/>
            <person name="Ettema T.J."/>
        </authorList>
    </citation>
    <scope>NUCLEOTIDE SEQUENCE</scope>
</reference>
<keyword evidence="1" id="KW-0472">Membrane</keyword>
<name>A0A0F9P7C7_9ZZZZ</name>
<keyword evidence="1" id="KW-1133">Transmembrane helix</keyword>
<evidence type="ECO:0000256" key="1">
    <source>
        <dbReference type="SAM" id="Phobius"/>
    </source>
</evidence>
<proteinExistence type="predicted"/>
<organism evidence="2">
    <name type="scientific">marine sediment metagenome</name>
    <dbReference type="NCBI Taxonomy" id="412755"/>
    <lineage>
        <taxon>unclassified sequences</taxon>
        <taxon>metagenomes</taxon>
        <taxon>ecological metagenomes</taxon>
    </lineage>
</organism>
<accession>A0A0F9P7C7</accession>
<dbReference type="EMBL" id="LAZR01006834">
    <property type="protein sequence ID" value="KKM89317.1"/>
    <property type="molecule type" value="Genomic_DNA"/>
</dbReference>
<sequence>MPDETQQPKGLHRGGGVADLVVGIGVLATCAGAYLYHPGAALIVFGLSLILIGSRATTVGG</sequence>
<gene>
    <name evidence="2" type="ORF">LCGC14_1249910</name>
</gene>
<comment type="caution">
    <text evidence="2">The sequence shown here is derived from an EMBL/GenBank/DDBJ whole genome shotgun (WGS) entry which is preliminary data.</text>
</comment>
<keyword evidence="1" id="KW-0812">Transmembrane</keyword>
<protein>
    <submittedName>
        <fullName evidence="2">Uncharacterized protein</fullName>
    </submittedName>
</protein>